<dbReference type="AlphaFoldDB" id="L0E1L3"/>
<dbReference type="Proteomes" id="UP000010809">
    <property type="component" value="Chromosome"/>
</dbReference>
<dbReference type="HOGENOM" id="CLU_2541534_0_0_6"/>
<sequence length="83" mass="9286">MPVVTPGYPDRVVPKPGHEADPKNRTLINRYNQRPACLDHAHRVLEEAVAAAYGWTDCTPDKPGPEILSRLLALNLERSGDQW</sequence>
<dbReference type="EMBL" id="CP003989">
    <property type="protein sequence ID" value="AGA35132.1"/>
    <property type="molecule type" value="Genomic_DNA"/>
</dbReference>
<dbReference type="GO" id="GO:0008168">
    <property type="term" value="F:methyltransferase activity"/>
    <property type="evidence" value="ECO:0007669"/>
    <property type="project" value="UniProtKB-KW"/>
</dbReference>
<name>L0E1L3_THIND</name>
<dbReference type="OrthoDB" id="5749002at2"/>
<proteinExistence type="predicted"/>
<dbReference type="GO" id="GO:0032259">
    <property type="term" value="P:methylation"/>
    <property type="evidence" value="ECO:0007669"/>
    <property type="project" value="UniProtKB-KW"/>
</dbReference>
<protein>
    <submittedName>
        <fullName evidence="2">N6 adenine-specific DNA methyltransferase protein, N12 class</fullName>
    </submittedName>
</protein>
<evidence type="ECO:0000313" key="2">
    <source>
        <dbReference type="EMBL" id="AGA35132.1"/>
    </source>
</evidence>
<accession>L0E1L3</accession>
<evidence type="ECO:0000313" key="3">
    <source>
        <dbReference type="Proteomes" id="UP000010809"/>
    </source>
</evidence>
<dbReference type="PATRIC" id="fig|1255043.3.peg.3527"/>
<keyword evidence="3" id="KW-1185">Reference proteome</keyword>
<organism evidence="2 3">
    <name type="scientific">Thioalkalivibrio nitratireducens (strain DSM 14787 / UNIQEM 213 / ALEN2)</name>
    <dbReference type="NCBI Taxonomy" id="1255043"/>
    <lineage>
        <taxon>Bacteria</taxon>
        <taxon>Pseudomonadati</taxon>
        <taxon>Pseudomonadota</taxon>
        <taxon>Gammaproteobacteria</taxon>
        <taxon>Chromatiales</taxon>
        <taxon>Ectothiorhodospiraceae</taxon>
        <taxon>Thioalkalivibrio</taxon>
    </lineage>
</organism>
<dbReference type="eggNOG" id="COG1002">
    <property type="taxonomic scope" value="Bacteria"/>
</dbReference>
<evidence type="ECO:0000256" key="1">
    <source>
        <dbReference type="SAM" id="MobiDB-lite"/>
    </source>
</evidence>
<gene>
    <name evidence="2" type="ordered locus">TVNIR_3497</name>
</gene>
<dbReference type="KEGG" id="tni:TVNIR_3497"/>
<feature type="compositionally biased region" description="Basic and acidic residues" evidence="1">
    <location>
        <begin position="12"/>
        <end position="23"/>
    </location>
</feature>
<keyword evidence="2" id="KW-0808">Transferase</keyword>
<reference evidence="2" key="1">
    <citation type="submission" date="2015-12" db="EMBL/GenBank/DDBJ databases">
        <authorList>
            <person name="Tikhonova T.V."/>
            <person name="Pavlov A.R."/>
            <person name="Beletsky A.V."/>
            <person name="Mardanov A.V."/>
            <person name="Sorokin D.Y."/>
            <person name="Ravin N.V."/>
            <person name="Popov V.O."/>
        </authorList>
    </citation>
    <scope>NUCLEOTIDE SEQUENCE</scope>
    <source>
        <strain evidence="2">DSM 14787</strain>
    </source>
</reference>
<dbReference type="STRING" id="1255043.TVNIR_3497"/>
<keyword evidence="2" id="KW-0489">Methyltransferase</keyword>
<feature type="region of interest" description="Disordered" evidence="1">
    <location>
        <begin position="1"/>
        <end position="23"/>
    </location>
</feature>